<feature type="binding site" evidence="2">
    <location>
        <position position="47"/>
    </location>
    <ligand>
        <name>Mg(2+)</name>
        <dbReference type="ChEBI" id="CHEBI:18420"/>
        <label>2</label>
    </ligand>
</feature>
<evidence type="ECO:0000313" key="6">
    <source>
        <dbReference type="Proteomes" id="UP000053784"/>
    </source>
</evidence>
<feature type="binding site" evidence="2">
    <location>
        <position position="146"/>
    </location>
    <ligand>
        <name>ATP</name>
        <dbReference type="ChEBI" id="CHEBI:30616"/>
    </ligand>
</feature>
<evidence type="ECO:0000313" key="5">
    <source>
        <dbReference type="EMBL" id="KEY91610.1"/>
    </source>
</evidence>
<comment type="caution">
    <text evidence="5">The sequence shown here is derived from an EMBL/GenBank/DDBJ whole genome shotgun (WGS) entry which is preliminary data.</text>
</comment>
<keyword evidence="2" id="KW-0479">Metal-binding</keyword>
<dbReference type="CDD" id="cd02194">
    <property type="entry name" value="ThiL"/>
    <property type="match status" value="1"/>
</dbReference>
<dbReference type="PIRSF" id="PIRSF005303">
    <property type="entry name" value="Thiam_monoph_kin"/>
    <property type="match status" value="1"/>
</dbReference>
<feature type="binding site" evidence="2">
    <location>
        <position position="30"/>
    </location>
    <ligand>
        <name>Mg(2+)</name>
        <dbReference type="ChEBI" id="CHEBI:18420"/>
        <label>4</label>
    </ligand>
</feature>
<comment type="miscellaneous">
    <text evidence="2">Reaction mechanism of ThiL seems to utilize a direct, inline transfer of the gamma-phosphate of ATP to TMP rather than a phosphorylated enzyme intermediate.</text>
</comment>
<evidence type="ECO:0000259" key="3">
    <source>
        <dbReference type="Pfam" id="PF00586"/>
    </source>
</evidence>
<feature type="binding site" evidence="2">
    <location>
        <position position="54"/>
    </location>
    <ligand>
        <name>substrate</name>
    </ligand>
</feature>
<feature type="binding site" evidence="2">
    <location>
        <position position="75"/>
    </location>
    <ligand>
        <name>Mg(2+)</name>
        <dbReference type="ChEBI" id="CHEBI:18420"/>
        <label>2</label>
    </ligand>
</feature>
<dbReference type="GO" id="GO:0009228">
    <property type="term" value="P:thiamine biosynthetic process"/>
    <property type="evidence" value="ECO:0007669"/>
    <property type="project" value="UniProtKB-KW"/>
</dbReference>
<dbReference type="InterPro" id="IPR036676">
    <property type="entry name" value="PurM-like_C_sf"/>
</dbReference>
<dbReference type="EC" id="2.7.4.16" evidence="2"/>
<reference evidence="5 6" key="1">
    <citation type="submission" date="2014-03" db="EMBL/GenBank/DDBJ databases">
        <title>Selection and divergence in the genomes of co-occurring obligate luminous symbionts with specific hosts.</title>
        <authorList>
            <person name="Hendry T.A."/>
            <person name="de Wet J.R."/>
            <person name="Dunlap P.V."/>
        </authorList>
    </citation>
    <scope>NUCLEOTIDE SEQUENCE [LARGE SCALE GENOMIC DNA]</scope>
    <source>
        <strain evidence="5 6">Ppalp.1</strain>
    </source>
</reference>
<feature type="binding site" evidence="2">
    <location>
        <begin position="121"/>
        <end position="122"/>
    </location>
    <ligand>
        <name>ATP</name>
        <dbReference type="ChEBI" id="CHEBI:30616"/>
    </ligand>
</feature>
<feature type="binding site" evidence="2">
    <location>
        <position position="30"/>
    </location>
    <ligand>
        <name>Mg(2+)</name>
        <dbReference type="ChEBI" id="CHEBI:18420"/>
        <label>3</label>
    </ligand>
</feature>
<dbReference type="InterPro" id="IPR016188">
    <property type="entry name" value="PurM-like_N"/>
</dbReference>
<dbReference type="Proteomes" id="UP000053784">
    <property type="component" value="Unassembled WGS sequence"/>
</dbReference>
<feature type="domain" description="PurM-like N-terminal" evidence="3">
    <location>
        <begin position="28"/>
        <end position="136"/>
    </location>
</feature>
<dbReference type="InterPro" id="IPR006283">
    <property type="entry name" value="ThiL-like"/>
</dbReference>
<feature type="binding site" evidence="2">
    <location>
        <position position="212"/>
    </location>
    <ligand>
        <name>Mg(2+)</name>
        <dbReference type="ChEBI" id="CHEBI:18420"/>
        <label>3</label>
    </ligand>
</feature>
<dbReference type="GO" id="GO:0000287">
    <property type="term" value="F:magnesium ion binding"/>
    <property type="evidence" value="ECO:0007669"/>
    <property type="project" value="UniProtKB-UniRule"/>
</dbReference>
<dbReference type="GO" id="GO:0009229">
    <property type="term" value="P:thiamine diphosphate biosynthetic process"/>
    <property type="evidence" value="ECO:0007669"/>
    <property type="project" value="UniProtKB-UniRule"/>
</dbReference>
<comment type="pathway">
    <text evidence="2">Cofactor biosynthesis; thiamine diphosphate biosynthesis; thiamine diphosphate from thiamine phosphate: step 1/1.</text>
</comment>
<proteinExistence type="inferred from homology"/>
<dbReference type="UniPathway" id="UPA00060">
    <property type="reaction ID" value="UER00142"/>
</dbReference>
<dbReference type="PANTHER" id="PTHR30270">
    <property type="entry name" value="THIAMINE-MONOPHOSPHATE KINASE"/>
    <property type="match status" value="1"/>
</dbReference>
<comment type="catalytic activity">
    <reaction evidence="2">
        <text>thiamine phosphate + ATP = thiamine diphosphate + ADP</text>
        <dbReference type="Rhea" id="RHEA:15913"/>
        <dbReference type="ChEBI" id="CHEBI:30616"/>
        <dbReference type="ChEBI" id="CHEBI:37575"/>
        <dbReference type="ChEBI" id="CHEBI:58937"/>
        <dbReference type="ChEBI" id="CHEBI:456216"/>
        <dbReference type="EC" id="2.7.4.16"/>
    </reaction>
</comment>
<evidence type="ECO:0000256" key="1">
    <source>
        <dbReference type="ARBA" id="ARBA00022977"/>
    </source>
</evidence>
<feature type="binding site" evidence="2">
    <location>
        <position position="214"/>
    </location>
    <ligand>
        <name>ATP</name>
        <dbReference type="ChEBI" id="CHEBI:30616"/>
    </ligand>
</feature>
<dbReference type="InterPro" id="IPR010918">
    <property type="entry name" value="PurM-like_C_dom"/>
</dbReference>
<keyword evidence="2" id="KW-0067">ATP-binding</keyword>
<dbReference type="NCBIfam" id="TIGR01379">
    <property type="entry name" value="thiL"/>
    <property type="match status" value="1"/>
</dbReference>
<keyword evidence="2 5" id="KW-0418">Kinase</keyword>
<dbReference type="InterPro" id="IPR036921">
    <property type="entry name" value="PurM-like_N_sf"/>
</dbReference>
<dbReference type="GO" id="GO:0009030">
    <property type="term" value="F:thiamine-phosphate kinase activity"/>
    <property type="evidence" value="ECO:0007669"/>
    <property type="project" value="UniProtKB-UniRule"/>
</dbReference>
<dbReference type="PANTHER" id="PTHR30270:SF0">
    <property type="entry name" value="THIAMINE-MONOPHOSPHATE KINASE"/>
    <property type="match status" value="1"/>
</dbReference>
<dbReference type="Gene3D" id="3.30.1330.10">
    <property type="entry name" value="PurM-like, N-terminal domain"/>
    <property type="match status" value="1"/>
</dbReference>
<feature type="binding site" evidence="2">
    <location>
        <position position="122"/>
    </location>
    <ligand>
        <name>Mg(2+)</name>
        <dbReference type="ChEBI" id="CHEBI:18420"/>
        <label>1</label>
    </ligand>
</feature>
<dbReference type="RefSeq" id="WP_034413392.1">
    <property type="nucleotide sequence ID" value="NZ_JGVK01000006.1"/>
</dbReference>
<comment type="caution">
    <text evidence="2">Lacks conserved residue(s) required for the propagation of feature annotation.</text>
</comment>
<protein>
    <recommendedName>
        <fullName evidence="2">Thiamine-monophosphate kinase</fullName>
        <shortName evidence="2">TMP kinase</shortName>
        <shortName evidence="2">Thiamine-phosphate kinase</shortName>
        <ecNumber evidence="2">2.7.4.16</ecNumber>
    </recommendedName>
</protein>
<dbReference type="GO" id="GO:0005524">
    <property type="term" value="F:ATP binding"/>
    <property type="evidence" value="ECO:0007669"/>
    <property type="project" value="UniProtKB-UniRule"/>
</dbReference>
<feature type="binding site" evidence="2">
    <location>
        <position position="75"/>
    </location>
    <ligand>
        <name>Mg(2+)</name>
        <dbReference type="ChEBI" id="CHEBI:18420"/>
        <label>4</label>
    </ligand>
</feature>
<dbReference type="NCBIfam" id="NF004350">
    <property type="entry name" value="PRK05731.1-1"/>
    <property type="match status" value="1"/>
</dbReference>
<dbReference type="Gene3D" id="3.90.650.10">
    <property type="entry name" value="PurM-like C-terminal domain"/>
    <property type="match status" value="1"/>
</dbReference>
<organism evidence="5 6">
    <name type="scientific">Candidatus Photodesmus blepharonis</name>
    <dbReference type="NCBI Taxonomy" id="1179155"/>
    <lineage>
        <taxon>Bacteria</taxon>
        <taxon>Pseudomonadati</taxon>
        <taxon>Pseudomonadota</taxon>
        <taxon>Gammaproteobacteria</taxon>
        <taxon>Vibrionales</taxon>
        <taxon>Vibrionaceae</taxon>
        <taxon>Candidatus Photodesmus</taxon>
    </lineage>
</organism>
<feature type="binding site" evidence="2">
    <location>
        <position position="265"/>
    </location>
    <ligand>
        <name>substrate</name>
    </ligand>
</feature>
<gene>
    <name evidence="2 5" type="primary">thiL</name>
    <name evidence="5" type="ORF">CF67_14140</name>
</gene>
<dbReference type="SUPFAM" id="SSF55326">
    <property type="entry name" value="PurM N-terminal domain-like"/>
    <property type="match status" value="1"/>
</dbReference>
<evidence type="ECO:0000259" key="4">
    <source>
        <dbReference type="Pfam" id="PF02769"/>
    </source>
</evidence>
<dbReference type="Pfam" id="PF02769">
    <property type="entry name" value="AIRS_C"/>
    <property type="match status" value="1"/>
</dbReference>
<dbReference type="AlphaFoldDB" id="A0A084CP81"/>
<keyword evidence="2" id="KW-0808">Transferase</keyword>
<feature type="binding site" evidence="2">
    <location>
        <position position="75"/>
    </location>
    <ligand>
        <name>Mg(2+)</name>
        <dbReference type="ChEBI" id="CHEBI:18420"/>
        <label>3</label>
    </ligand>
</feature>
<keyword evidence="2" id="KW-0547">Nucleotide-binding</keyword>
<keyword evidence="6" id="KW-1185">Reference proteome</keyword>
<dbReference type="eggNOG" id="COG0611">
    <property type="taxonomic scope" value="Bacteria"/>
</dbReference>
<feature type="domain" description="PurM-like C-terminal" evidence="4">
    <location>
        <begin position="150"/>
        <end position="300"/>
    </location>
</feature>
<sequence length="328" mass="35594">MLRTELDLINRFFSGRQVQRKDVLLSLGDDCAVVKVPQGVRIAVSTDTLVGGTHFPLSANPAWVAHKALSSNISDLAAMGATPAWLSLALTIPKLDKIWLTAFSCSFFELADCFGMQLIGGDTTRGPLSITITVQGFLRENRILKRDGAKVGDWIYVTGNLGDSRAGLEVILNSRIYDNDPLAKELERRHYLSSPRVLVGQALLGLANAAVDISDGLISDLKNILKASCVGASVDVSLLPISQELVQFVGGSISTAQQYALSSGEEYELCFTVPEQEKSSIETKLVHCDVKVSCIGRIESIDTLNLHAKGESLNWKLNGYDHFKDNNG</sequence>
<dbReference type="STRING" id="1179155.CF67_14140"/>
<name>A0A084CP81_9GAMM</name>
<dbReference type="OrthoDB" id="9802811at2"/>
<dbReference type="EMBL" id="JGVK01000006">
    <property type="protein sequence ID" value="KEY91610.1"/>
    <property type="molecule type" value="Genomic_DNA"/>
</dbReference>
<keyword evidence="1 2" id="KW-0784">Thiamine biosynthesis</keyword>
<feature type="binding site" evidence="2">
    <location>
        <position position="46"/>
    </location>
    <ligand>
        <name>Mg(2+)</name>
        <dbReference type="ChEBI" id="CHEBI:18420"/>
        <label>1</label>
    </ligand>
</feature>
<comment type="function">
    <text evidence="2">Catalyzes the ATP-dependent phosphorylation of thiamine-monophosphate (TMP) to form thiamine-pyrophosphate (TPP), the active form of vitamin B1.</text>
</comment>
<keyword evidence="2" id="KW-0460">Magnesium</keyword>
<feature type="binding site" evidence="2">
    <location>
        <position position="45"/>
    </location>
    <ligand>
        <name>Mg(2+)</name>
        <dbReference type="ChEBI" id="CHEBI:18420"/>
        <label>4</label>
    </ligand>
</feature>
<feature type="binding site" evidence="2">
    <location>
        <position position="215"/>
    </location>
    <ligand>
        <name>Mg(2+)</name>
        <dbReference type="ChEBI" id="CHEBI:18420"/>
        <label>5</label>
    </ligand>
</feature>
<dbReference type="SUPFAM" id="SSF56042">
    <property type="entry name" value="PurM C-terminal domain-like"/>
    <property type="match status" value="1"/>
</dbReference>
<dbReference type="Pfam" id="PF00586">
    <property type="entry name" value="AIRS"/>
    <property type="match status" value="1"/>
</dbReference>
<evidence type="ECO:0000256" key="2">
    <source>
        <dbReference type="HAMAP-Rule" id="MF_02128"/>
    </source>
</evidence>
<dbReference type="HAMAP" id="MF_02128">
    <property type="entry name" value="TMP_kinase"/>
    <property type="match status" value="1"/>
</dbReference>
<comment type="similarity">
    <text evidence="2">Belongs to the thiamine-monophosphate kinase family.</text>
</comment>
<accession>A0A084CP81</accession>
<feature type="binding site" evidence="2">
    <location>
        <position position="47"/>
    </location>
    <ligand>
        <name>Mg(2+)</name>
        <dbReference type="ChEBI" id="CHEBI:18420"/>
        <label>1</label>
    </ligand>
</feature>
<feature type="binding site" evidence="2">
    <location>
        <position position="320"/>
    </location>
    <ligand>
        <name>substrate</name>
    </ligand>
</feature>